<evidence type="ECO:0000256" key="15">
    <source>
        <dbReference type="ARBA" id="ARBA00049193"/>
    </source>
</evidence>
<accession>A0AAN8WTE3</accession>
<comment type="cofactor">
    <cofactor evidence="1">
        <name>a divalent metal cation</name>
        <dbReference type="ChEBI" id="CHEBI:60240"/>
    </cofactor>
</comment>
<feature type="binding site" evidence="19">
    <location>
        <position position="147"/>
    </location>
    <ligand>
        <name>substrate</name>
    </ligand>
</feature>
<evidence type="ECO:0000259" key="21">
    <source>
        <dbReference type="Pfam" id="PF00850"/>
    </source>
</evidence>
<feature type="binding site" evidence="20">
    <location>
        <position position="176"/>
    </location>
    <ligand>
        <name>a divalent metal cation</name>
        <dbReference type="ChEBI" id="CHEBI:60240"/>
    </ligand>
</feature>
<dbReference type="Gene3D" id="3.40.800.20">
    <property type="entry name" value="Histone deacetylase domain"/>
    <property type="match status" value="1"/>
</dbReference>
<dbReference type="EMBL" id="JAXCGZ010017259">
    <property type="protein sequence ID" value="KAK7068413.1"/>
    <property type="molecule type" value="Genomic_DNA"/>
</dbReference>
<dbReference type="GO" id="GO:0046872">
    <property type="term" value="F:metal ion binding"/>
    <property type="evidence" value="ECO:0007669"/>
    <property type="project" value="UniProtKB-KW"/>
</dbReference>
<dbReference type="InterPro" id="IPR023801">
    <property type="entry name" value="His_deacetylse_dom"/>
</dbReference>
<evidence type="ECO:0000256" key="7">
    <source>
        <dbReference type="ARBA" id="ARBA00022491"/>
    </source>
</evidence>
<evidence type="ECO:0000256" key="8">
    <source>
        <dbReference type="ARBA" id="ARBA00022723"/>
    </source>
</evidence>
<keyword evidence="8 20" id="KW-0479">Metal-binding</keyword>
<keyword evidence="13 17" id="KW-0539">Nucleus</keyword>
<dbReference type="PIRSF" id="PIRSF037913">
    <property type="entry name" value="His_deacetylse_1"/>
    <property type="match status" value="1"/>
</dbReference>
<evidence type="ECO:0000256" key="20">
    <source>
        <dbReference type="PIRSR" id="PIRSR037913-3"/>
    </source>
</evidence>
<evidence type="ECO:0000256" key="10">
    <source>
        <dbReference type="ARBA" id="ARBA00022853"/>
    </source>
</evidence>
<dbReference type="PANTHER" id="PTHR10625">
    <property type="entry name" value="HISTONE DEACETYLASE HDAC1-RELATED"/>
    <property type="match status" value="1"/>
</dbReference>
<evidence type="ECO:0000313" key="23">
    <source>
        <dbReference type="Proteomes" id="UP001381693"/>
    </source>
</evidence>
<comment type="catalytic activity">
    <reaction evidence="14">
        <text>N(6)-acetyl-L-lysyl-[protein] + H2O = L-lysyl-[protein] + acetate</text>
        <dbReference type="Rhea" id="RHEA:58108"/>
        <dbReference type="Rhea" id="RHEA-COMP:9752"/>
        <dbReference type="Rhea" id="RHEA-COMP:10731"/>
        <dbReference type="ChEBI" id="CHEBI:15377"/>
        <dbReference type="ChEBI" id="CHEBI:29969"/>
        <dbReference type="ChEBI" id="CHEBI:30089"/>
        <dbReference type="ChEBI" id="CHEBI:61930"/>
    </reaction>
    <physiologicalReaction direction="left-to-right" evidence="14">
        <dbReference type="Rhea" id="RHEA:58109"/>
    </physiologicalReaction>
</comment>
<dbReference type="GO" id="GO:0005634">
    <property type="term" value="C:nucleus"/>
    <property type="evidence" value="ECO:0007669"/>
    <property type="project" value="UniProtKB-SubCell"/>
</dbReference>
<comment type="caution">
    <text evidence="22">The sequence shown here is derived from an EMBL/GenBank/DDBJ whole genome shotgun (WGS) entry which is preliminary data.</text>
</comment>
<reference evidence="22 23" key="1">
    <citation type="submission" date="2023-11" db="EMBL/GenBank/DDBJ databases">
        <title>Halocaridina rubra genome assembly.</title>
        <authorList>
            <person name="Smith C."/>
        </authorList>
    </citation>
    <scope>NUCLEOTIDE SEQUENCE [LARGE SCALE GENOMIC DNA]</scope>
    <source>
        <strain evidence="22">EP-1</strain>
        <tissue evidence="22">Whole</tissue>
    </source>
</reference>
<dbReference type="SUPFAM" id="SSF52768">
    <property type="entry name" value="Arginase/deacetylase"/>
    <property type="match status" value="1"/>
</dbReference>
<feature type="active site" description="Proton acceptor" evidence="18">
    <location>
        <position position="139"/>
    </location>
</feature>
<evidence type="ECO:0000256" key="17">
    <source>
        <dbReference type="PIRNR" id="PIRNR037913"/>
    </source>
</evidence>
<dbReference type="GO" id="GO:0005737">
    <property type="term" value="C:cytoplasm"/>
    <property type="evidence" value="ECO:0007669"/>
    <property type="project" value="UniProtKB-SubCell"/>
</dbReference>
<protein>
    <recommendedName>
        <fullName evidence="17">Histone deacetylase</fullName>
        <ecNumber evidence="17">3.5.1.98</ecNumber>
    </recommendedName>
</protein>
<feature type="binding site" evidence="20">
    <location>
        <position position="174"/>
    </location>
    <ligand>
        <name>a divalent metal cation</name>
        <dbReference type="ChEBI" id="CHEBI:60240"/>
    </ligand>
</feature>
<keyword evidence="12 17" id="KW-0804">Transcription</keyword>
<evidence type="ECO:0000256" key="3">
    <source>
        <dbReference type="ARBA" id="ARBA00004286"/>
    </source>
</evidence>
<proteinExistence type="inferred from homology"/>
<comment type="similarity">
    <text evidence="17">Belongs to the histone deacetylase family. HD Type 1 subfamily.</text>
</comment>
<organism evidence="22 23">
    <name type="scientific">Halocaridina rubra</name>
    <name type="common">Hawaiian red shrimp</name>
    <dbReference type="NCBI Taxonomy" id="373956"/>
    <lineage>
        <taxon>Eukaryota</taxon>
        <taxon>Metazoa</taxon>
        <taxon>Ecdysozoa</taxon>
        <taxon>Arthropoda</taxon>
        <taxon>Crustacea</taxon>
        <taxon>Multicrustacea</taxon>
        <taxon>Malacostraca</taxon>
        <taxon>Eumalacostraca</taxon>
        <taxon>Eucarida</taxon>
        <taxon>Decapoda</taxon>
        <taxon>Pleocyemata</taxon>
        <taxon>Caridea</taxon>
        <taxon>Atyoidea</taxon>
        <taxon>Atyidae</taxon>
        <taxon>Halocaridina</taxon>
    </lineage>
</organism>
<dbReference type="AlphaFoldDB" id="A0AAN8WTE3"/>
<feature type="binding site" evidence="20">
    <location>
        <position position="263"/>
    </location>
    <ligand>
        <name>a divalent metal cation</name>
        <dbReference type="ChEBI" id="CHEBI:60240"/>
    </ligand>
</feature>
<comment type="catalytic activity">
    <reaction evidence="15">
        <text>N(6)-(2E)-butenoyl-L-lysyl-[protein] + H2O = (2E)-2-butenoate + L-lysyl-[protein]</text>
        <dbReference type="Rhea" id="RHEA:69172"/>
        <dbReference type="Rhea" id="RHEA-COMP:9752"/>
        <dbReference type="Rhea" id="RHEA-COMP:13707"/>
        <dbReference type="ChEBI" id="CHEBI:15377"/>
        <dbReference type="ChEBI" id="CHEBI:29969"/>
        <dbReference type="ChEBI" id="CHEBI:35899"/>
        <dbReference type="ChEBI" id="CHEBI:137954"/>
    </reaction>
    <physiologicalReaction direction="left-to-right" evidence="15">
        <dbReference type="Rhea" id="RHEA:69173"/>
    </physiologicalReaction>
</comment>
<feature type="binding site" evidence="19">
    <location>
        <position position="302"/>
    </location>
    <ligand>
        <name>substrate</name>
    </ligand>
</feature>
<evidence type="ECO:0000256" key="18">
    <source>
        <dbReference type="PIRSR" id="PIRSR037913-1"/>
    </source>
</evidence>
<evidence type="ECO:0000256" key="2">
    <source>
        <dbReference type="ARBA" id="ARBA00004123"/>
    </source>
</evidence>
<keyword evidence="5" id="KW-0158">Chromosome</keyword>
<dbReference type="Pfam" id="PF00850">
    <property type="entry name" value="Hist_deacetyl"/>
    <property type="match status" value="1"/>
</dbReference>
<evidence type="ECO:0000256" key="4">
    <source>
        <dbReference type="ARBA" id="ARBA00004496"/>
    </source>
</evidence>
<evidence type="ECO:0000256" key="1">
    <source>
        <dbReference type="ARBA" id="ARBA00001968"/>
    </source>
</evidence>
<gene>
    <name evidence="22" type="primary">HDAC8</name>
    <name evidence="22" type="ORF">SK128_017433</name>
</gene>
<dbReference type="GO" id="GO:0005694">
    <property type="term" value="C:chromosome"/>
    <property type="evidence" value="ECO:0007669"/>
    <property type="project" value="UniProtKB-SubCell"/>
</dbReference>
<evidence type="ECO:0000256" key="9">
    <source>
        <dbReference type="ARBA" id="ARBA00022801"/>
    </source>
</evidence>
<evidence type="ECO:0000256" key="16">
    <source>
        <dbReference type="ARBA" id="ARBA00049416"/>
    </source>
</evidence>
<dbReference type="InterPro" id="IPR023696">
    <property type="entry name" value="Ureohydrolase_dom_sf"/>
</dbReference>
<feature type="domain" description="Histone deacetylase" evidence="21">
    <location>
        <begin position="33"/>
        <end position="317"/>
    </location>
</feature>
<dbReference type="PRINTS" id="PR01271">
    <property type="entry name" value="HISDACETLASE"/>
</dbReference>
<feature type="binding site" evidence="19">
    <location>
        <position position="97"/>
    </location>
    <ligand>
        <name>substrate</name>
    </ligand>
</feature>
<evidence type="ECO:0000256" key="12">
    <source>
        <dbReference type="ARBA" id="ARBA00023163"/>
    </source>
</evidence>
<dbReference type="InterPro" id="IPR000286">
    <property type="entry name" value="HDACs"/>
</dbReference>
<sequence>MMANTVSSKPQRKVAYIADQKLIECCDSIPIVQGRATLTHGLIEAYGLLDKMLILQSSTASERLLQKYHEEKYIEYLKKAKPDTEDSCQDKYGLGYDCPIINDLWTVVGQLTGGTLTAAACLISGLSNIAINWCGGWHHAQRDSASGFCYVNDIVLAIMFLQTKFCKVLYIDLDIHHGDGVEKAFYFNNKVVTMSLHLMEPGYFPGTGHENDIGSGDGRYYNINIPYKGGINDTQFLQLLESTLSRICDVYAPNAVVCQCGVDAVTGDPLGEGNLTQEAFTSAVRHVLSLSKPTLFLGGGGYNKVNAAKVWTAITATILDISLPSDVPEHQYFPLYGPSFDIEITPSLRKSKNTQETLNITIQQVQENITKMAEDIIETINHRH</sequence>
<keyword evidence="6" id="KW-0963">Cytoplasm</keyword>
<evidence type="ECO:0000256" key="11">
    <source>
        <dbReference type="ARBA" id="ARBA00023015"/>
    </source>
</evidence>
<evidence type="ECO:0000256" key="6">
    <source>
        <dbReference type="ARBA" id="ARBA00022490"/>
    </source>
</evidence>
<comment type="subcellular location">
    <subcellularLocation>
        <location evidence="3">Chromosome</location>
    </subcellularLocation>
    <subcellularLocation>
        <location evidence="4">Cytoplasm</location>
    </subcellularLocation>
    <subcellularLocation>
        <location evidence="2 17">Nucleus</location>
    </subcellularLocation>
</comment>
<keyword evidence="10 17" id="KW-0156">Chromatin regulator</keyword>
<evidence type="ECO:0000313" key="22">
    <source>
        <dbReference type="EMBL" id="KAK7068413.1"/>
    </source>
</evidence>
<dbReference type="Proteomes" id="UP001381693">
    <property type="component" value="Unassembled WGS sequence"/>
</dbReference>
<keyword evidence="11 17" id="KW-0805">Transcription regulation</keyword>
<name>A0AAN8WTE3_HALRR</name>
<keyword evidence="7" id="KW-0678">Repressor</keyword>
<dbReference type="GO" id="GO:0031507">
    <property type="term" value="P:heterochromatin formation"/>
    <property type="evidence" value="ECO:0007669"/>
    <property type="project" value="TreeGrafter"/>
</dbReference>
<dbReference type="InterPro" id="IPR037138">
    <property type="entry name" value="His_deacetylse_dom_sf"/>
</dbReference>
<evidence type="ECO:0000256" key="5">
    <source>
        <dbReference type="ARBA" id="ARBA00022454"/>
    </source>
</evidence>
<comment type="catalytic activity">
    <reaction evidence="16">
        <text>N(6)-acetyl-L-lysyl-[histone] + H2O = L-lysyl-[histone] + acetate</text>
        <dbReference type="Rhea" id="RHEA:58196"/>
        <dbReference type="Rhea" id="RHEA-COMP:9845"/>
        <dbReference type="Rhea" id="RHEA-COMP:11338"/>
        <dbReference type="ChEBI" id="CHEBI:15377"/>
        <dbReference type="ChEBI" id="CHEBI:29969"/>
        <dbReference type="ChEBI" id="CHEBI:30089"/>
        <dbReference type="ChEBI" id="CHEBI:61930"/>
        <dbReference type="EC" id="3.5.1.98"/>
    </reaction>
    <physiologicalReaction direction="left-to-right" evidence="16">
        <dbReference type="Rhea" id="RHEA:58197"/>
    </physiologicalReaction>
</comment>
<evidence type="ECO:0000256" key="19">
    <source>
        <dbReference type="PIRSR" id="PIRSR037913-2"/>
    </source>
</evidence>
<dbReference type="InterPro" id="IPR003084">
    <property type="entry name" value="HDAC_I/II"/>
</dbReference>
<keyword evidence="9 17" id="KW-0378">Hydrolase</keyword>
<evidence type="ECO:0000256" key="13">
    <source>
        <dbReference type="ARBA" id="ARBA00023242"/>
    </source>
</evidence>
<dbReference type="EC" id="3.5.1.98" evidence="17"/>
<evidence type="ECO:0000256" key="14">
    <source>
        <dbReference type="ARBA" id="ARBA00049136"/>
    </source>
</evidence>
<dbReference type="PRINTS" id="PR01270">
    <property type="entry name" value="HDASUPER"/>
</dbReference>
<dbReference type="PANTHER" id="PTHR10625:SF14">
    <property type="entry name" value="HISTONE DEACETYLASE 8"/>
    <property type="match status" value="1"/>
</dbReference>
<dbReference type="GO" id="GO:0141221">
    <property type="term" value="F:histone deacetylase activity, hydrolytic mechanism"/>
    <property type="evidence" value="ECO:0007669"/>
    <property type="project" value="UniProtKB-EC"/>
</dbReference>
<keyword evidence="23" id="KW-1185">Reference proteome</keyword>